<dbReference type="GO" id="GO:0006383">
    <property type="term" value="P:transcription by RNA polymerase III"/>
    <property type="evidence" value="ECO:0007669"/>
    <property type="project" value="InterPro"/>
</dbReference>
<dbReference type="OrthoDB" id="9991317at2759"/>
<dbReference type="PANTHER" id="PTHR23082">
    <property type="entry name" value="TRANSCRIPTION INITIATION FACTOR IIIC TFIIIC , POLYPEPTIDE 3-RELATED"/>
    <property type="match status" value="1"/>
</dbReference>
<dbReference type="InterPro" id="IPR011990">
    <property type="entry name" value="TPR-like_helical_dom_sf"/>
</dbReference>
<proteinExistence type="predicted"/>
<gene>
    <name evidence="2" type="ORF">M896_090820</name>
</gene>
<dbReference type="GeneID" id="26262296"/>
<reference evidence="2 3" key="1">
    <citation type="journal article" date="2014" name="MBio">
        <title>The Ordospora colligata genome; evolution of extreme reduction in microsporidia and host-to-parasite horizontal gene transfer.</title>
        <authorList>
            <person name="Pombert J.-F."/>
            <person name="Haag K.L."/>
            <person name="Beidas S."/>
            <person name="Ebert D."/>
            <person name="Keeling P.J."/>
        </authorList>
    </citation>
    <scope>NUCLEOTIDE SEQUENCE [LARGE SCALE GENOMIC DNA]</scope>
    <source>
        <strain evidence="2 3">OC4</strain>
    </source>
</reference>
<keyword evidence="1" id="KW-0802">TPR repeat</keyword>
<dbReference type="Proteomes" id="UP000031056">
    <property type="component" value="Unassembled WGS sequence"/>
</dbReference>
<dbReference type="InParanoid" id="A0A0B2UDL9"/>
<dbReference type="RefSeq" id="XP_014563198.1">
    <property type="nucleotide sequence ID" value="XM_014707712.1"/>
</dbReference>
<dbReference type="VEuPathDB" id="MicrosporidiaDB:M896_090820"/>
<dbReference type="EMBL" id="JOKQ01000009">
    <property type="protein sequence ID" value="KHN69156.1"/>
    <property type="molecule type" value="Genomic_DNA"/>
</dbReference>
<feature type="repeat" description="TPR" evidence="1">
    <location>
        <begin position="68"/>
        <end position="101"/>
    </location>
</feature>
<dbReference type="SUPFAM" id="SSF48452">
    <property type="entry name" value="TPR-like"/>
    <property type="match status" value="1"/>
</dbReference>
<evidence type="ECO:0000313" key="3">
    <source>
        <dbReference type="Proteomes" id="UP000031056"/>
    </source>
</evidence>
<dbReference type="InterPro" id="IPR039340">
    <property type="entry name" value="Tfc4/TFIIIC-102/Sfc4"/>
</dbReference>
<accession>A0A0B2UDL9</accession>
<name>A0A0B2UDL9_9MICR</name>
<dbReference type="STRING" id="1354746.A0A0B2UDL9"/>
<dbReference type="InterPro" id="IPR019734">
    <property type="entry name" value="TPR_rpt"/>
</dbReference>
<evidence type="ECO:0000256" key="1">
    <source>
        <dbReference type="PROSITE-ProRule" id="PRU00339"/>
    </source>
</evidence>
<organism evidence="2 3">
    <name type="scientific">Ordospora colligata OC4</name>
    <dbReference type="NCBI Taxonomy" id="1354746"/>
    <lineage>
        <taxon>Eukaryota</taxon>
        <taxon>Fungi</taxon>
        <taxon>Fungi incertae sedis</taxon>
        <taxon>Microsporidia</taxon>
        <taxon>Ordosporidae</taxon>
        <taxon>Ordospora</taxon>
    </lineage>
</organism>
<dbReference type="PROSITE" id="PS50005">
    <property type="entry name" value="TPR"/>
    <property type="match status" value="2"/>
</dbReference>
<feature type="repeat" description="TPR" evidence="1">
    <location>
        <begin position="313"/>
        <end position="346"/>
    </location>
</feature>
<dbReference type="AlphaFoldDB" id="A0A0B2UDL9"/>
<dbReference type="SMART" id="SM00028">
    <property type="entry name" value="TPR"/>
    <property type="match status" value="3"/>
</dbReference>
<dbReference type="Gene3D" id="1.25.40.10">
    <property type="entry name" value="Tetratricopeptide repeat domain"/>
    <property type="match status" value="2"/>
</dbReference>
<evidence type="ECO:0000313" key="2">
    <source>
        <dbReference type="EMBL" id="KHN69156.1"/>
    </source>
</evidence>
<protein>
    <submittedName>
        <fullName evidence="2">Uncharacterized protein</fullName>
    </submittedName>
</protein>
<dbReference type="HOGENOM" id="CLU_020328_0_0_1"/>
<dbReference type="GO" id="GO:0000127">
    <property type="term" value="C:transcription factor TFIIIC complex"/>
    <property type="evidence" value="ECO:0007669"/>
    <property type="project" value="TreeGrafter"/>
</dbReference>
<comment type="caution">
    <text evidence="2">The sequence shown here is derived from an EMBL/GenBank/DDBJ whole genome shotgun (WGS) entry which is preliminary data.</text>
</comment>
<keyword evidence="3" id="KW-1185">Reference proteome</keyword>
<sequence>MSYDRWMCGEDEWLNVRRSRRRSTPKGSQRAMKARELISIANNMYVRNELGKCIQILKEAICLCPKNPRPYFTLGLIFEEQKEYPKAYYCFLVAAHLQKNNYGLWRKLYEYSRRLGYEKERIYFIEVLQKKGNMREMVLEKMQLYGEDRFKELCCRIELFEFDGADDQIFELIKQSATHKAKLGRLAKKLQTYLLNAGSRCSDYYVIQLILLKYDALDTADMNMLFEKHVSTRAIALDAKLRVIGIIANLEDEKSNEYCKDLWEFLDDEEVWTEQIELCMLRHLVEVLVGKGMVDEVTRLLSRVRNKFEDQKEFVYWKMGCVFHDCGRDEEALLYYKLVLEINPVNDMVKSCIHSIYVKQGNAEMARRYETIKQLIEIVDGKNKYGEAYSVEKCMDMRVLYELTKGLKEEPERFIESNQVLVNDFLKNKRVYERRKKSKSMMTKICKPRRIGREIEQNKKESESVRVDDVHEGFRLADLHGLNVDEWFDVVSGHICSLLIAGRFEEATAMVFKGLEAHVFRCRNDLMIKLVFIGLKISLVLGDFGDFVTLVRSLICHTGNYSYTYLLFYFSNFFMFFHKDGDFSYFQKYLQRVCRRRLMISNTEYSSSDEEDINDVNVDKKEEIGERECLRRNVVGVTHFLFLNSLVPNLLQAKTVEMVSSIERESSPSESIILASMFLMHSKSRRVSDRNMFVKKGVAILKDLRERCIAEGGGDDACIASYNIGKAYQFFGFPGLAERFYLEALNASDVELKRLAEFNLYLIYKKSNTMQVFRDAVCR</sequence>
<dbReference type="PANTHER" id="PTHR23082:SF0">
    <property type="entry name" value="GENERAL TRANSCRIPTION FACTOR 3C POLYPEPTIDE 3"/>
    <property type="match status" value="1"/>
</dbReference>